<proteinExistence type="inferred from homology"/>
<dbReference type="SMART" id="SM00382">
    <property type="entry name" value="AAA"/>
    <property type="match status" value="1"/>
</dbReference>
<evidence type="ECO:0000256" key="5">
    <source>
        <dbReference type="ARBA" id="ARBA00022741"/>
    </source>
</evidence>
<evidence type="ECO:0000256" key="10">
    <source>
        <dbReference type="ARBA" id="ARBA00024721"/>
    </source>
</evidence>
<sequence>MNILTIQKVKKIFGSGETAVKAVDDVSFDVKQGEILLIMGPSGSGKTTLLSMIGGLLTPTSGSVIIGGTDITKVAKNRLPDIRLRAIGFVFQSFNLFQNLSGVENVQYAGELAGQSSTKARQKAEAILNELHLEKRMRALPAELSGGQQQRVSIARALMNDPKIVLADEPTGNLDSQSGHEVMMLFHNIAKEDRRSVIIVSHDQRIKDIADRTLWIEDGRVSDAPPEPQALVRDPVCGMRIDSRYAPFSKTVKGKIFKFCSKDCLEKFNRR</sequence>
<dbReference type="InterPro" id="IPR017871">
    <property type="entry name" value="ABC_transporter-like_CS"/>
</dbReference>
<dbReference type="GO" id="GO:0016887">
    <property type="term" value="F:ATP hydrolysis activity"/>
    <property type="evidence" value="ECO:0007669"/>
    <property type="project" value="InterPro"/>
</dbReference>
<organism evidence="12 13">
    <name type="scientific">Candidatus Kerfeldbacteria bacterium RIFCSPHIGHO2_12_FULL_48_17</name>
    <dbReference type="NCBI Taxonomy" id="1798542"/>
    <lineage>
        <taxon>Bacteria</taxon>
        <taxon>Candidatus Kerfeldiibacteriota</taxon>
    </lineage>
</organism>
<reference evidence="12 13" key="1">
    <citation type="journal article" date="2016" name="Nat. Commun.">
        <title>Thousands of microbial genomes shed light on interconnected biogeochemical processes in an aquifer system.</title>
        <authorList>
            <person name="Anantharaman K."/>
            <person name="Brown C.T."/>
            <person name="Hug L.A."/>
            <person name="Sharon I."/>
            <person name="Castelle C.J."/>
            <person name="Probst A.J."/>
            <person name="Thomas B.C."/>
            <person name="Singh A."/>
            <person name="Wilkins M.J."/>
            <person name="Karaoz U."/>
            <person name="Brodie E.L."/>
            <person name="Williams K.H."/>
            <person name="Hubbard S.S."/>
            <person name="Banfield J.F."/>
        </authorList>
    </citation>
    <scope>NUCLEOTIDE SEQUENCE [LARGE SCALE GENOMIC DNA]</scope>
</reference>
<comment type="subunit">
    <text evidence="2">The complex is composed of two ATP-binding proteins (HrtA), two transmembrane proteins (HrtB) and a solute-binding protein.</text>
</comment>
<dbReference type="AlphaFoldDB" id="A0A1G2AX35"/>
<dbReference type="GO" id="GO:0005886">
    <property type="term" value="C:plasma membrane"/>
    <property type="evidence" value="ECO:0007669"/>
    <property type="project" value="UniProtKB-SubCell"/>
</dbReference>
<dbReference type="GO" id="GO:0022857">
    <property type="term" value="F:transmembrane transporter activity"/>
    <property type="evidence" value="ECO:0007669"/>
    <property type="project" value="UniProtKB-ARBA"/>
</dbReference>
<keyword evidence="4" id="KW-1003">Cell membrane</keyword>
<dbReference type="Gene3D" id="3.40.50.300">
    <property type="entry name" value="P-loop containing nucleotide triphosphate hydrolases"/>
    <property type="match status" value="1"/>
</dbReference>
<dbReference type="SMART" id="SM00746">
    <property type="entry name" value="TRASH"/>
    <property type="match status" value="1"/>
</dbReference>
<dbReference type="GO" id="GO:0098796">
    <property type="term" value="C:membrane protein complex"/>
    <property type="evidence" value="ECO:0007669"/>
    <property type="project" value="UniProtKB-ARBA"/>
</dbReference>
<evidence type="ECO:0000256" key="3">
    <source>
        <dbReference type="ARBA" id="ARBA00022448"/>
    </source>
</evidence>
<evidence type="ECO:0000313" key="12">
    <source>
        <dbReference type="EMBL" id="OGY81484.1"/>
    </source>
</evidence>
<dbReference type="InterPro" id="IPR011017">
    <property type="entry name" value="TRASH_dom"/>
</dbReference>
<dbReference type="Pfam" id="PF04945">
    <property type="entry name" value="YHS"/>
    <property type="match status" value="1"/>
</dbReference>
<dbReference type="STRING" id="1798542.A3F54_02540"/>
<keyword evidence="6" id="KW-0067">ATP-binding</keyword>
<name>A0A1G2AX35_9BACT</name>
<dbReference type="PROSITE" id="PS00211">
    <property type="entry name" value="ABC_TRANSPORTER_1"/>
    <property type="match status" value="1"/>
</dbReference>
<dbReference type="EMBL" id="MHKD01000043">
    <property type="protein sequence ID" value="OGY81484.1"/>
    <property type="molecule type" value="Genomic_DNA"/>
</dbReference>
<evidence type="ECO:0000256" key="7">
    <source>
        <dbReference type="ARBA" id="ARBA00023136"/>
    </source>
</evidence>
<feature type="domain" description="ABC transporter" evidence="11">
    <location>
        <begin position="4"/>
        <end position="243"/>
    </location>
</feature>
<accession>A0A1G2AX35</accession>
<evidence type="ECO:0000313" key="13">
    <source>
        <dbReference type="Proteomes" id="UP000176952"/>
    </source>
</evidence>
<keyword evidence="5" id="KW-0547">Nucleotide-binding</keyword>
<dbReference type="InterPro" id="IPR017911">
    <property type="entry name" value="MacB-like_ATP-bd"/>
</dbReference>
<dbReference type="GO" id="GO:0005524">
    <property type="term" value="F:ATP binding"/>
    <property type="evidence" value="ECO:0007669"/>
    <property type="project" value="UniProtKB-KW"/>
</dbReference>
<comment type="similarity">
    <text evidence="8">Belongs to the ABC transporter superfamily. HrtA family.</text>
</comment>
<dbReference type="FunFam" id="3.40.50.300:FF:000032">
    <property type="entry name" value="Export ABC transporter ATP-binding protein"/>
    <property type="match status" value="1"/>
</dbReference>
<dbReference type="InterPro" id="IPR007029">
    <property type="entry name" value="YHS_dom"/>
</dbReference>
<dbReference type="PROSITE" id="PS50893">
    <property type="entry name" value="ABC_TRANSPORTER_2"/>
    <property type="match status" value="1"/>
</dbReference>
<evidence type="ECO:0000259" key="11">
    <source>
        <dbReference type="PROSITE" id="PS50893"/>
    </source>
</evidence>
<comment type="subcellular location">
    <subcellularLocation>
        <location evidence="1">Cell membrane</location>
        <topology evidence="1">Peripheral membrane protein</topology>
    </subcellularLocation>
</comment>
<evidence type="ECO:0000256" key="6">
    <source>
        <dbReference type="ARBA" id="ARBA00022840"/>
    </source>
</evidence>
<dbReference type="Proteomes" id="UP000176952">
    <property type="component" value="Unassembled WGS sequence"/>
</dbReference>
<protein>
    <recommendedName>
        <fullName evidence="9">Putative hemin import ATP-binding protein HrtA</fullName>
    </recommendedName>
</protein>
<evidence type="ECO:0000256" key="2">
    <source>
        <dbReference type="ARBA" id="ARBA00011131"/>
    </source>
</evidence>
<dbReference type="CDD" id="cd03255">
    <property type="entry name" value="ABC_MJ0796_LolCDE_FtsE"/>
    <property type="match status" value="1"/>
</dbReference>
<dbReference type="InterPro" id="IPR003593">
    <property type="entry name" value="AAA+_ATPase"/>
</dbReference>
<evidence type="ECO:0000256" key="9">
    <source>
        <dbReference type="ARBA" id="ARBA00024432"/>
    </source>
</evidence>
<comment type="function">
    <text evidence="10">Part of the ABC transporter complex hrt involved in hemin import. Responsible for energy coupling to the transport system.</text>
</comment>
<evidence type="ECO:0000256" key="8">
    <source>
        <dbReference type="ARBA" id="ARBA00024359"/>
    </source>
</evidence>
<dbReference type="Pfam" id="PF00005">
    <property type="entry name" value="ABC_tran"/>
    <property type="match status" value="1"/>
</dbReference>
<dbReference type="PANTHER" id="PTHR24220:SF666">
    <property type="entry name" value="HEMIN IMPORT ATP-BINDING PROTEIN HRTA-RELATED"/>
    <property type="match status" value="1"/>
</dbReference>
<gene>
    <name evidence="12" type="ORF">A3F54_02540</name>
</gene>
<evidence type="ECO:0000256" key="1">
    <source>
        <dbReference type="ARBA" id="ARBA00004202"/>
    </source>
</evidence>
<dbReference type="InterPro" id="IPR015854">
    <property type="entry name" value="ABC_transpr_LolD-like"/>
</dbReference>
<dbReference type="InterPro" id="IPR027417">
    <property type="entry name" value="P-loop_NTPase"/>
</dbReference>
<evidence type="ECO:0000256" key="4">
    <source>
        <dbReference type="ARBA" id="ARBA00022475"/>
    </source>
</evidence>
<dbReference type="SUPFAM" id="SSF52540">
    <property type="entry name" value="P-loop containing nucleoside triphosphate hydrolases"/>
    <property type="match status" value="1"/>
</dbReference>
<keyword evidence="3" id="KW-0813">Transport</keyword>
<keyword evidence="7" id="KW-0472">Membrane</keyword>
<dbReference type="PANTHER" id="PTHR24220">
    <property type="entry name" value="IMPORT ATP-BINDING PROTEIN"/>
    <property type="match status" value="1"/>
</dbReference>
<dbReference type="InterPro" id="IPR003439">
    <property type="entry name" value="ABC_transporter-like_ATP-bd"/>
</dbReference>
<comment type="caution">
    <text evidence="12">The sequence shown here is derived from an EMBL/GenBank/DDBJ whole genome shotgun (WGS) entry which is preliminary data.</text>
</comment>